<dbReference type="PhylomeDB" id="A7RK97"/>
<organism evidence="2 3">
    <name type="scientific">Nematostella vectensis</name>
    <name type="common">Starlet sea anemone</name>
    <dbReference type="NCBI Taxonomy" id="45351"/>
    <lineage>
        <taxon>Eukaryota</taxon>
        <taxon>Metazoa</taxon>
        <taxon>Cnidaria</taxon>
        <taxon>Anthozoa</taxon>
        <taxon>Hexacorallia</taxon>
        <taxon>Actiniaria</taxon>
        <taxon>Edwardsiidae</taxon>
        <taxon>Nematostella</taxon>
    </lineage>
</organism>
<dbReference type="AlphaFoldDB" id="A7RK97"/>
<keyword evidence="3" id="KW-1185">Reference proteome</keyword>
<dbReference type="SUPFAM" id="SSF54495">
    <property type="entry name" value="UBC-like"/>
    <property type="match status" value="1"/>
</dbReference>
<dbReference type="eggNOG" id="KOG4445">
    <property type="taxonomic scope" value="Eukaryota"/>
</dbReference>
<dbReference type="PROSITE" id="PS50908">
    <property type="entry name" value="RWD"/>
    <property type="match status" value="1"/>
</dbReference>
<accession>A7RK97</accession>
<dbReference type="HOGENOM" id="CLU_1877867_0_0_1"/>
<dbReference type="InParanoid" id="A7RK97"/>
<dbReference type="Pfam" id="PF05773">
    <property type="entry name" value="RWD"/>
    <property type="match status" value="1"/>
</dbReference>
<dbReference type="InterPro" id="IPR039133">
    <property type="entry name" value="RNF25"/>
</dbReference>
<dbReference type="PANTHER" id="PTHR13198">
    <property type="entry name" value="RING FINGER PROTEIN 25"/>
    <property type="match status" value="1"/>
</dbReference>
<gene>
    <name evidence="2" type="ORF">NEMVEDRAFT_v1g198341</name>
</gene>
<dbReference type="GO" id="GO:0061630">
    <property type="term" value="F:ubiquitin protein ligase activity"/>
    <property type="evidence" value="ECO:0007669"/>
    <property type="project" value="InterPro"/>
</dbReference>
<dbReference type="Proteomes" id="UP000001593">
    <property type="component" value="Unassembled WGS sequence"/>
</dbReference>
<dbReference type="EMBL" id="DS469515">
    <property type="protein sequence ID" value="EDO48131.1"/>
    <property type="molecule type" value="Genomic_DNA"/>
</dbReference>
<proteinExistence type="predicted"/>
<reference evidence="2 3" key="1">
    <citation type="journal article" date="2007" name="Science">
        <title>Sea anemone genome reveals ancestral eumetazoan gene repertoire and genomic organization.</title>
        <authorList>
            <person name="Putnam N.H."/>
            <person name="Srivastava M."/>
            <person name="Hellsten U."/>
            <person name="Dirks B."/>
            <person name="Chapman J."/>
            <person name="Salamov A."/>
            <person name="Terry A."/>
            <person name="Shapiro H."/>
            <person name="Lindquist E."/>
            <person name="Kapitonov V.V."/>
            <person name="Jurka J."/>
            <person name="Genikhovich G."/>
            <person name="Grigoriev I.V."/>
            <person name="Lucas S.M."/>
            <person name="Steele R.E."/>
            <person name="Finnerty J.R."/>
            <person name="Technau U."/>
            <person name="Martindale M.Q."/>
            <person name="Rokhsar D.S."/>
        </authorList>
    </citation>
    <scope>NUCLEOTIDE SEQUENCE [LARGE SCALE GENOMIC DNA]</scope>
    <source>
        <strain evidence="3">CH2 X CH6</strain>
    </source>
</reference>
<evidence type="ECO:0000259" key="1">
    <source>
        <dbReference type="PROSITE" id="PS50908"/>
    </source>
</evidence>
<dbReference type="Gene3D" id="3.10.110.10">
    <property type="entry name" value="Ubiquitin Conjugating Enzyme"/>
    <property type="match status" value="1"/>
</dbReference>
<evidence type="ECO:0000313" key="2">
    <source>
        <dbReference type="EMBL" id="EDO48131.1"/>
    </source>
</evidence>
<feature type="domain" description="RWD" evidence="1">
    <location>
        <begin position="15"/>
        <end position="136"/>
    </location>
</feature>
<dbReference type="PANTHER" id="PTHR13198:SF4">
    <property type="entry name" value="E3 UBIQUITIN-PROTEIN LIGASE RNF25"/>
    <property type="match status" value="1"/>
</dbReference>
<evidence type="ECO:0000313" key="3">
    <source>
        <dbReference type="Proteomes" id="UP000001593"/>
    </source>
</evidence>
<dbReference type="CDD" id="cd23818">
    <property type="entry name" value="RWD_RNF25"/>
    <property type="match status" value="1"/>
</dbReference>
<sequence>MAAGVYLHEGFSLEEELQLLEAIYIHELTIEGPRERPSSVSLLLHPSTGDEGDKQYVCLSLLLSLPLEYPNVLPSIEIKNPRGLSEAHIESYVTFSMSPYNKHPLVWGLRTSHFQSISLNLHELAETRIGSPMLLN</sequence>
<dbReference type="InterPro" id="IPR016135">
    <property type="entry name" value="UBQ-conjugating_enzyme/RWD"/>
</dbReference>
<dbReference type="InterPro" id="IPR006575">
    <property type="entry name" value="RWD_dom"/>
</dbReference>
<protein>
    <recommendedName>
        <fullName evidence="1">RWD domain-containing protein</fullName>
    </recommendedName>
</protein>
<dbReference type="STRING" id="45351.A7RK97"/>
<name>A7RK97_NEMVE</name>